<accession>A0A919GK02</accession>
<evidence type="ECO:0000256" key="2">
    <source>
        <dbReference type="PROSITE-ProRule" id="PRU00335"/>
    </source>
</evidence>
<sequence>MPATGAAGGPYHHGDLPAALIRATLEIVAECGVHGFSVAEAARRTQVSPAAPYRHFPDRSALLAAAALTIARELHATCEEAVAAADRPEDRLAAFVSSYVRSAARHRSCFALLMDADLRTCHPELKESTRALIDLQLPSALALAEPQTAVALLEALRCLARGYAALLLDGVFGAPPSVCDSVAARATRAARNLASGYVT</sequence>
<dbReference type="SUPFAM" id="SSF46689">
    <property type="entry name" value="Homeodomain-like"/>
    <property type="match status" value="1"/>
</dbReference>
<proteinExistence type="predicted"/>
<dbReference type="AlphaFoldDB" id="A0A919GK02"/>
<keyword evidence="1 2" id="KW-0238">DNA-binding</keyword>
<dbReference type="GO" id="GO:0000976">
    <property type="term" value="F:transcription cis-regulatory region binding"/>
    <property type="evidence" value="ECO:0007669"/>
    <property type="project" value="TreeGrafter"/>
</dbReference>
<dbReference type="PANTHER" id="PTHR30055:SF220">
    <property type="entry name" value="TETR-FAMILY REGULATORY PROTEIN"/>
    <property type="match status" value="1"/>
</dbReference>
<feature type="DNA-binding region" description="H-T-H motif" evidence="2">
    <location>
        <begin position="37"/>
        <end position="56"/>
    </location>
</feature>
<dbReference type="InterPro" id="IPR036271">
    <property type="entry name" value="Tet_transcr_reg_TetR-rel_C_sf"/>
</dbReference>
<reference evidence="4" key="2">
    <citation type="submission" date="2020-09" db="EMBL/GenBank/DDBJ databases">
        <authorList>
            <person name="Sun Q."/>
            <person name="Ohkuma M."/>
        </authorList>
    </citation>
    <scope>NUCLEOTIDE SEQUENCE</scope>
    <source>
        <strain evidence="4">JCM 5069</strain>
    </source>
</reference>
<evidence type="ECO:0000313" key="4">
    <source>
        <dbReference type="EMBL" id="GHH86047.1"/>
    </source>
</evidence>
<dbReference type="Proteomes" id="UP000603708">
    <property type="component" value="Unassembled WGS sequence"/>
</dbReference>
<dbReference type="SUPFAM" id="SSF48498">
    <property type="entry name" value="Tetracyclin repressor-like, C-terminal domain"/>
    <property type="match status" value="1"/>
</dbReference>
<dbReference type="EMBL" id="BNCD01000021">
    <property type="protein sequence ID" value="GHH86047.1"/>
    <property type="molecule type" value="Genomic_DNA"/>
</dbReference>
<dbReference type="InterPro" id="IPR001647">
    <property type="entry name" value="HTH_TetR"/>
</dbReference>
<keyword evidence="5" id="KW-1185">Reference proteome</keyword>
<gene>
    <name evidence="4" type="ORF">GCM10018793_56470</name>
</gene>
<organism evidence="4 5">
    <name type="scientific">Streptomyces sulfonofaciens</name>
    <dbReference type="NCBI Taxonomy" id="68272"/>
    <lineage>
        <taxon>Bacteria</taxon>
        <taxon>Bacillati</taxon>
        <taxon>Actinomycetota</taxon>
        <taxon>Actinomycetes</taxon>
        <taxon>Kitasatosporales</taxon>
        <taxon>Streptomycetaceae</taxon>
        <taxon>Streptomyces</taxon>
    </lineage>
</organism>
<dbReference type="PROSITE" id="PS50977">
    <property type="entry name" value="HTH_TETR_2"/>
    <property type="match status" value="1"/>
</dbReference>
<dbReference type="RefSeq" id="WP_189936876.1">
    <property type="nucleotide sequence ID" value="NZ_BNCD01000021.1"/>
</dbReference>
<dbReference type="Gene3D" id="1.10.357.10">
    <property type="entry name" value="Tetracycline Repressor, domain 2"/>
    <property type="match status" value="1"/>
</dbReference>
<comment type="caution">
    <text evidence="4">The sequence shown here is derived from an EMBL/GenBank/DDBJ whole genome shotgun (WGS) entry which is preliminary data.</text>
</comment>
<reference evidence="4" key="1">
    <citation type="journal article" date="2014" name="Int. J. Syst. Evol. Microbiol.">
        <title>Complete genome sequence of Corynebacterium casei LMG S-19264T (=DSM 44701T), isolated from a smear-ripened cheese.</title>
        <authorList>
            <consortium name="US DOE Joint Genome Institute (JGI-PGF)"/>
            <person name="Walter F."/>
            <person name="Albersmeier A."/>
            <person name="Kalinowski J."/>
            <person name="Ruckert C."/>
        </authorList>
    </citation>
    <scope>NUCLEOTIDE SEQUENCE</scope>
    <source>
        <strain evidence="4">JCM 5069</strain>
    </source>
</reference>
<protein>
    <submittedName>
        <fullName evidence="4">TetR family transcriptional regulator</fullName>
    </submittedName>
</protein>
<name>A0A919GK02_9ACTN</name>
<evidence type="ECO:0000256" key="1">
    <source>
        <dbReference type="ARBA" id="ARBA00023125"/>
    </source>
</evidence>
<dbReference type="InterPro" id="IPR009057">
    <property type="entry name" value="Homeodomain-like_sf"/>
</dbReference>
<evidence type="ECO:0000259" key="3">
    <source>
        <dbReference type="PROSITE" id="PS50977"/>
    </source>
</evidence>
<evidence type="ECO:0000313" key="5">
    <source>
        <dbReference type="Proteomes" id="UP000603708"/>
    </source>
</evidence>
<dbReference type="GO" id="GO:0003700">
    <property type="term" value="F:DNA-binding transcription factor activity"/>
    <property type="evidence" value="ECO:0007669"/>
    <property type="project" value="TreeGrafter"/>
</dbReference>
<dbReference type="InterPro" id="IPR050109">
    <property type="entry name" value="HTH-type_TetR-like_transc_reg"/>
</dbReference>
<dbReference type="Pfam" id="PF00440">
    <property type="entry name" value="TetR_N"/>
    <property type="match status" value="1"/>
</dbReference>
<dbReference type="PANTHER" id="PTHR30055">
    <property type="entry name" value="HTH-TYPE TRANSCRIPTIONAL REGULATOR RUTR"/>
    <property type="match status" value="1"/>
</dbReference>
<feature type="domain" description="HTH tetR-type" evidence="3">
    <location>
        <begin position="14"/>
        <end position="74"/>
    </location>
</feature>